<evidence type="ECO:0000313" key="1">
    <source>
        <dbReference type="EMBL" id="GAA0616434.1"/>
    </source>
</evidence>
<evidence type="ECO:0000313" key="2">
    <source>
        <dbReference type="Proteomes" id="UP001424441"/>
    </source>
</evidence>
<name>A0ABN1GQG1_9HYPH</name>
<protein>
    <submittedName>
        <fullName evidence="1">Uncharacterized protein</fullName>
    </submittedName>
</protein>
<proteinExistence type="predicted"/>
<gene>
    <name evidence="1" type="ORF">GCM10008943_33970</name>
</gene>
<organism evidence="1 2">
    <name type="scientific">Paenochrobactrum glaciei</name>
    <dbReference type="NCBI Taxonomy" id="486407"/>
    <lineage>
        <taxon>Bacteria</taxon>
        <taxon>Pseudomonadati</taxon>
        <taxon>Pseudomonadota</taxon>
        <taxon>Alphaproteobacteria</taxon>
        <taxon>Hyphomicrobiales</taxon>
        <taxon>Brucellaceae</taxon>
        <taxon>Paenochrobactrum</taxon>
    </lineage>
</organism>
<accession>A0ABN1GQG1</accession>
<dbReference type="EMBL" id="BAAADE010000026">
    <property type="protein sequence ID" value="GAA0616434.1"/>
    <property type="molecule type" value="Genomic_DNA"/>
</dbReference>
<sequence length="79" mass="8843">MLNDVGDPSDLERCVLGDENWELSVDERIALLKKAKSLGASSTAFLIDFYGYMGAHLDPEPKKESSFQNLVFLLRGHRS</sequence>
<keyword evidence="2" id="KW-1185">Reference proteome</keyword>
<dbReference type="Proteomes" id="UP001424441">
    <property type="component" value="Unassembled WGS sequence"/>
</dbReference>
<reference evidence="1 2" key="1">
    <citation type="journal article" date="2019" name="Int. J. Syst. Evol. Microbiol.">
        <title>The Global Catalogue of Microorganisms (GCM) 10K type strain sequencing project: providing services to taxonomists for standard genome sequencing and annotation.</title>
        <authorList>
            <consortium name="The Broad Institute Genomics Platform"/>
            <consortium name="The Broad Institute Genome Sequencing Center for Infectious Disease"/>
            <person name="Wu L."/>
            <person name="Ma J."/>
        </authorList>
    </citation>
    <scope>NUCLEOTIDE SEQUENCE [LARGE SCALE GENOMIC DNA]</scope>
    <source>
        <strain evidence="1 2">JCM 15115</strain>
    </source>
</reference>
<comment type="caution">
    <text evidence="1">The sequence shown here is derived from an EMBL/GenBank/DDBJ whole genome shotgun (WGS) entry which is preliminary data.</text>
</comment>